<sequence length="574" mass="59260">MREVSIILPIRASKAKEQARQAQHRHIAPHGADRWRIRRPGGDDAPLPIRSTRPTGGPMPAPRHLAATSLAALAALSLTACASGGAGSAGDSINATLGTDPGGFDPALARAADDYVVDRMLFDTLLRKDDGNVLVGGLATDWEAASASDYTFTIRDDASCADGTPITPTVVADSLTRFADPVTASTGRTLALGGASAEITPDDAAGTVHVALSEDWADFLTGMTLPHSGIVCPAGLADPEGLLAGTVPGAFSGPYALTASQPAVSYEMTLRDDYDAWPAFADPLEGTPATTVTFTPIADPATLATQLLSRGVDVASFSGEEVERFDGDDAFTPTQVTGLTSYLLFNQREGSPFAGRPDLRRAVAQAVDGVALTDVLTDGRGERIASVSSDAVSCVSTDDGLLVPEDPEAASAALAGVPIRLVGTQLFGPGNEYIAEVLRAAGADVSYDELDNANWSTTTGSPTGWDVTLQGDINLMGTLTSSLLRVMGPSQEDGGRNKTGVVDDAGYAALTEAMAVVDPEERCGPMQAAQASVLETVSAAPLAAVPTTVVTAEGISIRAFDDYIDPSTMRVVAE</sequence>
<dbReference type="SUPFAM" id="SSF53850">
    <property type="entry name" value="Periplasmic binding protein-like II"/>
    <property type="match status" value="1"/>
</dbReference>
<name>A0A2S5VLT0_9MICO</name>
<dbReference type="InterPro" id="IPR039424">
    <property type="entry name" value="SBP_5"/>
</dbReference>
<evidence type="ECO:0000313" key="5">
    <source>
        <dbReference type="Proteomes" id="UP000239241"/>
    </source>
</evidence>
<evidence type="ECO:0000259" key="3">
    <source>
        <dbReference type="Pfam" id="PF00496"/>
    </source>
</evidence>
<dbReference type="CDD" id="cd00995">
    <property type="entry name" value="PBP2_NikA_DppA_OppA_like"/>
    <property type="match status" value="1"/>
</dbReference>
<protein>
    <submittedName>
        <fullName evidence="4">ABC transporter substrate-binding protein</fullName>
    </submittedName>
</protein>
<dbReference type="AlphaFoldDB" id="A0A2S5VLT0"/>
<evidence type="ECO:0000256" key="1">
    <source>
        <dbReference type="ARBA" id="ARBA00022729"/>
    </source>
</evidence>
<dbReference type="Gene3D" id="3.40.190.10">
    <property type="entry name" value="Periplasmic binding protein-like II"/>
    <property type="match status" value="1"/>
</dbReference>
<gene>
    <name evidence="4" type="ORF">C5E16_15195</name>
</gene>
<accession>A0A2S5VLT0</accession>
<feature type="region of interest" description="Disordered" evidence="2">
    <location>
        <begin position="22"/>
        <end position="61"/>
    </location>
</feature>
<dbReference type="Gene3D" id="3.10.105.10">
    <property type="entry name" value="Dipeptide-binding Protein, Domain 3"/>
    <property type="match status" value="1"/>
</dbReference>
<reference evidence="4 5" key="1">
    <citation type="submission" date="2018-02" db="EMBL/GenBank/DDBJ databases">
        <title>Bacteriophage NCPPB3778 and a type I-E CRISPR drive the evolution of the US Biological Select Agent, Rathayibacter toxicus.</title>
        <authorList>
            <person name="Davis E.W.II."/>
            <person name="Tabima J.F."/>
            <person name="Weisberg A.J."/>
            <person name="Lopes L.D."/>
            <person name="Wiseman M.S."/>
            <person name="Wiseman M.S."/>
            <person name="Pupko T."/>
            <person name="Belcher M.S."/>
            <person name="Sechler A.J."/>
            <person name="Tancos M.A."/>
            <person name="Schroeder B.K."/>
            <person name="Murray T.D."/>
            <person name="Luster D.G."/>
            <person name="Schneider W.L."/>
            <person name="Rogers E."/>
            <person name="Andreote F.D."/>
            <person name="Grunwald N.J."/>
            <person name="Putnam M.L."/>
            <person name="Chang J.H."/>
        </authorList>
    </citation>
    <scope>NUCLEOTIDE SEQUENCE [LARGE SCALE GENOMIC DNA]</scope>
    <source>
        <strain evidence="4 5">AY1B3</strain>
    </source>
</reference>
<proteinExistence type="predicted"/>
<evidence type="ECO:0000313" key="4">
    <source>
        <dbReference type="EMBL" id="PPF63617.1"/>
    </source>
</evidence>
<dbReference type="GO" id="GO:1904680">
    <property type="term" value="F:peptide transmembrane transporter activity"/>
    <property type="evidence" value="ECO:0007669"/>
    <property type="project" value="TreeGrafter"/>
</dbReference>
<organism evidence="4 5">
    <name type="scientific">Clavibacter michiganensis</name>
    <dbReference type="NCBI Taxonomy" id="28447"/>
    <lineage>
        <taxon>Bacteria</taxon>
        <taxon>Bacillati</taxon>
        <taxon>Actinomycetota</taxon>
        <taxon>Actinomycetes</taxon>
        <taxon>Micrococcales</taxon>
        <taxon>Microbacteriaceae</taxon>
        <taxon>Clavibacter</taxon>
    </lineage>
</organism>
<dbReference type="PANTHER" id="PTHR30290">
    <property type="entry name" value="PERIPLASMIC BINDING COMPONENT OF ABC TRANSPORTER"/>
    <property type="match status" value="1"/>
</dbReference>
<dbReference type="PANTHER" id="PTHR30290:SF38">
    <property type="entry name" value="D,D-DIPEPTIDE-BINDING PERIPLASMIC PROTEIN DDPA-RELATED"/>
    <property type="match status" value="1"/>
</dbReference>
<dbReference type="EMBL" id="PSXY01000041">
    <property type="protein sequence ID" value="PPF63617.1"/>
    <property type="molecule type" value="Genomic_DNA"/>
</dbReference>
<comment type="caution">
    <text evidence="4">The sequence shown here is derived from an EMBL/GenBank/DDBJ whole genome shotgun (WGS) entry which is preliminary data.</text>
</comment>
<keyword evidence="1" id="KW-0732">Signal</keyword>
<dbReference type="Proteomes" id="UP000239241">
    <property type="component" value="Unassembled WGS sequence"/>
</dbReference>
<evidence type="ECO:0000256" key="2">
    <source>
        <dbReference type="SAM" id="MobiDB-lite"/>
    </source>
</evidence>
<dbReference type="Pfam" id="PF00496">
    <property type="entry name" value="SBP_bac_5"/>
    <property type="match status" value="1"/>
</dbReference>
<dbReference type="InterPro" id="IPR000914">
    <property type="entry name" value="SBP_5_dom"/>
</dbReference>
<feature type="domain" description="Solute-binding protein family 5" evidence="3">
    <location>
        <begin position="134"/>
        <end position="417"/>
    </location>
</feature>
<dbReference type="GO" id="GO:0015833">
    <property type="term" value="P:peptide transport"/>
    <property type="evidence" value="ECO:0007669"/>
    <property type="project" value="TreeGrafter"/>
</dbReference>